<accession>W3X099</accession>
<dbReference type="Pfam" id="PF13302">
    <property type="entry name" value="Acetyltransf_3"/>
    <property type="match status" value="1"/>
</dbReference>
<dbReference type="RefSeq" id="XP_007837405.1">
    <property type="nucleotide sequence ID" value="XM_007839214.1"/>
</dbReference>
<dbReference type="OrthoDB" id="64477at2759"/>
<proteinExistence type="predicted"/>
<name>W3X099_PESFW</name>
<dbReference type="KEGG" id="pfy:PFICI_10633"/>
<reference evidence="3" key="1">
    <citation type="journal article" date="2015" name="BMC Genomics">
        <title>Genomic and transcriptomic analysis of the endophytic fungus Pestalotiopsis fici reveals its lifestyle and high potential for synthesis of natural products.</title>
        <authorList>
            <person name="Wang X."/>
            <person name="Zhang X."/>
            <person name="Liu L."/>
            <person name="Xiang M."/>
            <person name="Wang W."/>
            <person name="Sun X."/>
            <person name="Che Y."/>
            <person name="Guo L."/>
            <person name="Liu G."/>
            <person name="Guo L."/>
            <person name="Wang C."/>
            <person name="Yin W.B."/>
            <person name="Stadler M."/>
            <person name="Zhang X."/>
            <person name="Liu X."/>
        </authorList>
    </citation>
    <scope>NUCLEOTIDE SEQUENCE [LARGE SCALE GENOMIC DNA]</scope>
    <source>
        <strain evidence="3">W106-1 / CGMCC3.15140</strain>
    </source>
</reference>
<keyword evidence="3" id="KW-1185">Reference proteome</keyword>
<dbReference type="SUPFAM" id="SSF55729">
    <property type="entry name" value="Acyl-CoA N-acyltransferases (Nat)"/>
    <property type="match status" value="1"/>
</dbReference>
<dbReference type="InParanoid" id="W3X099"/>
<evidence type="ECO:0000313" key="3">
    <source>
        <dbReference type="Proteomes" id="UP000030651"/>
    </source>
</evidence>
<dbReference type="eggNOG" id="ENOG502S5ER">
    <property type="taxonomic scope" value="Eukaryota"/>
</dbReference>
<dbReference type="InterPro" id="IPR051531">
    <property type="entry name" value="N-acetyltransferase"/>
</dbReference>
<dbReference type="HOGENOM" id="CLU_082496_0_0_1"/>
<gene>
    <name evidence="2" type="ORF">PFICI_10633</name>
</gene>
<dbReference type="InterPro" id="IPR000182">
    <property type="entry name" value="GNAT_dom"/>
</dbReference>
<protein>
    <recommendedName>
        <fullName evidence="1">N-acetyltransferase domain-containing protein</fullName>
    </recommendedName>
</protein>
<dbReference type="Gene3D" id="3.40.630.30">
    <property type="match status" value="1"/>
</dbReference>
<feature type="domain" description="N-acetyltransferase" evidence="1">
    <location>
        <begin position="16"/>
        <end position="175"/>
    </location>
</feature>
<organism evidence="2 3">
    <name type="scientific">Pestalotiopsis fici (strain W106-1 / CGMCC3.15140)</name>
    <dbReference type="NCBI Taxonomy" id="1229662"/>
    <lineage>
        <taxon>Eukaryota</taxon>
        <taxon>Fungi</taxon>
        <taxon>Dikarya</taxon>
        <taxon>Ascomycota</taxon>
        <taxon>Pezizomycotina</taxon>
        <taxon>Sordariomycetes</taxon>
        <taxon>Xylariomycetidae</taxon>
        <taxon>Amphisphaeriales</taxon>
        <taxon>Sporocadaceae</taxon>
        <taxon>Pestalotiopsis</taxon>
    </lineage>
</organism>
<sequence>MAFSFPPQSYEVKSQRLVIRDPVPEDAEAFVDLMGKVENLPMGETEAMTGLTVDSVVARFGRWKKTSLAGKNAFLSVALRDTNQMVGWMGFNCFRTKEEFDGTVPERDEPTPGLEGRYLTDVGVNIDYRHRRKGYALEAVCSAVEFAFETIGCQVVRLETSLVNERWRGLMVAIGLGDFEEQAPSSYNGEVGCIYKVHKDAWQKVKADLKAKGKWYV</sequence>
<dbReference type="OMA" id="DSSEWRK"/>
<dbReference type="InterPro" id="IPR016181">
    <property type="entry name" value="Acyl_CoA_acyltransferase"/>
</dbReference>
<dbReference type="GO" id="GO:0016747">
    <property type="term" value="F:acyltransferase activity, transferring groups other than amino-acyl groups"/>
    <property type="evidence" value="ECO:0007669"/>
    <property type="project" value="InterPro"/>
</dbReference>
<dbReference type="GeneID" id="19275646"/>
<dbReference type="PANTHER" id="PTHR43792">
    <property type="entry name" value="GNAT FAMILY, PUTATIVE (AFU_ORTHOLOGUE AFUA_3G00765)-RELATED-RELATED"/>
    <property type="match status" value="1"/>
</dbReference>
<dbReference type="Proteomes" id="UP000030651">
    <property type="component" value="Unassembled WGS sequence"/>
</dbReference>
<dbReference type="PANTHER" id="PTHR43792:SF1">
    <property type="entry name" value="N-ACETYLTRANSFERASE DOMAIN-CONTAINING PROTEIN"/>
    <property type="match status" value="1"/>
</dbReference>
<dbReference type="AlphaFoldDB" id="W3X099"/>
<evidence type="ECO:0000313" key="2">
    <source>
        <dbReference type="EMBL" id="ETS78571.1"/>
    </source>
</evidence>
<dbReference type="EMBL" id="KI912115">
    <property type="protein sequence ID" value="ETS78571.1"/>
    <property type="molecule type" value="Genomic_DNA"/>
</dbReference>
<evidence type="ECO:0000259" key="1">
    <source>
        <dbReference type="Pfam" id="PF13302"/>
    </source>
</evidence>